<sequence>MLHSEALHLKQEEIQSKSFHFLLFHGQIKSAETFISEKSSANSPSPVSGNFFTCFLLTLLALEETHEVVDIGIEFLITGLEFSGRSSSDKRRTREAMDEIEVKFAEAAMSSWNKFGAMGRG</sequence>
<evidence type="ECO:0000313" key="1">
    <source>
        <dbReference type="EMBL" id="KAJ8635192.1"/>
    </source>
</evidence>
<accession>A0ACC2LQ55</accession>
<organism evidence="1 2">
    <name type="scientific">Persea americana</name>
    <name type="common">Avocado</name>
    <dbReference type="NCBI Taxonomy" id="3435"/>
    <lineage>
        <taxon>Eukaryota</taxon>
        <taxon>Viridiplantae</taxon>
        <taxon>Streptophyta</taxon>
        <taxon>Embryophyta</taxon>
        <taxon>Tracheophyta</taxon>
        <taxon>Spermatophyta</taxon>
        <taxon>Magnoliopsida</taxon>
        <taxon>Magnoliidae</taxon>
        <taxon>Laurales</taxon>
        <taxon>Lauraceae</taxon>
        <taxon>Persea</taxon>
    </lineage>
</organism>
<name>A0ACC2LQ55_PERAE</name>
<protein>
    <submittedName>
        <fullName evidence="1">Uncharacterized protein</fullName>
    </submittedName>
</protein>
<gene>
    <name evidence="1" type="ORF">MRB53_009459</name>
</gene>
<proteinExistence type="predicted"/>
<dbReference type="Proteomes" id="UP001234297">
    <property type="component" value="Chromosome 3"/>
</dbReference>
<comment type="caution">
    <text evidence="1">The sequence shown here is derived from an EMBL/GenBank/DDBJ whole genome shotgun (WGS) entry which is preliminary data.</text>
</comment>
<evidence type="ECO:0000313" key="2">
    <source>
        <dbReference type="Proteomes" id="UP001234297"/>
    </source>
</evidence>
<keyword evidence="2" id="KW-1185">Reference proteome</keyword>
<dbReference type="EMBL" id="CM056811">
    <property type="protein sequence ID" value="KAJ8635192.1"/>
    <property type="molecule type" value="Genomic_DNA"/>
</dbReference>
<reference evidence="1 2" key="1">
    <citation type="journal article" date="2022" name="Hortic Res">
        <title>A haplotype resolved chromosomal level avocado genome allows analysis of novel avocado genes.</title>
        <authorList>
            <person name="Nath O."/>
            <person name="Fletcher S.J."/>
            <person name="Hayward A."/>
            <person name="Shaw L.M."/>
            <person name="Masouleh A.K."/>
            <person name="Furtado A."/>
            <person name="Henry R.J."/>
            <person name="Mitter N."/>
        </authorList>
    </citation>
    <scope>NUCLEOTIDE SEQUENCE [LARGE SCALE GENOMIC DNA]</scope>
    <source>
        <strain evidence="2">cv. Hass</strain>
    </source>
</reference>